<dbReference type="Pfam" id="PF00248">
    <property type="entry name" value="Aldo_ket_red"/>
    <property type="match status" value="1"/>
</dbReference>
<proteinExistence type="predicted"/>
<evidence type="ECO:0000256" key="1">
    <source>
        <dbReference type="ARBA" id="ARBA00023002"/>
    </source>
</evidence>
<sequence>MRLNPLGRTGIKVSRLCIGTMMFGRDGNRDHDDAIAIIRAALDAGITTVDTADAYSAGETETIVGKALHGRRDDVVLATKVHFPLGDDPNRGGNSRRWITRAIEDSLRRLRTDHVDLYQVHRPDPATDIDETLGALSDLVRAGKVRAIGTSTFAAEEIVEAQWVAEARGRERFRSEQPAYSLLARGVEESVLPTCARYGMGVLTWGPLAGGLLTGRYRRDRPIDLTAGRPNRYPHRFDPAIAANARKLDAVESLLALAAETGISPVQLAIGFVLAHPAVSTAIIGPRTASHLDTLLAAADLDLSAEVLDRIDEIVPPGTTFNRLDAGSPLPPSLADPASRRRTLR</sequence>
<gene>
    <name evidence="4" type="ORF">GCM10009754_53640</name>
</gene>
<evidence type="ECO:0000259" key="3">
    <source>
        <dbReference type="Pfam" id="PF00248"/>
    </source>
</evidence>
<keyword evidence="1" id="KW-0560">Oxidoreductase</keyword>
<dbReference type="PANTHER" id="PTHR43364:SF4">
    <property type="entry name" value="NAD(P)-LINKED OXIDOREDUCTASE SUPERFAMILY PROTEIN"/>
    <property type="match status" value="1"/>
</dbReference>
<dbReference type="SUPFAM" id="SSF51430">
    <property type="entry name" value="NAD(P)-linked oxidoreductase"/>
    <property type="match status" value="1"/>
</dbReference>
<feature type="region of interest" description="Disordered" evidence="2">
    <location>
        <begin position="321"/>
        <end position="345"/>
    </location>
</feature>
<dbReference type="Proteomes" id="UP001501116">
    <property type="component" value="Unassembled WGS sequence"/>
</dbReference>
<dbReference type="InterPro" id="IPR050523">
    <property type="entry name" value="AKR_Detox_Biosynth"/>
</dbReference>
<dbReference type="RefSeq" id="WP_344424529.1">
    <property type="nucleotide sequence ID" value="NZ_BAAANN010000023.1"/>
</dbReference>
<dbReference type="InterPro" id="IPR023210">
    <property type="entry name" value="NADP_OxRdtase_dom"/>
</dbReference>
<protein>
    <submittedName>
        <fullName evidence="4">Aldo/keto reductase</fullName>
    </submittedName>
</protein>
<comment type="caution">
    <text evidence="4">The sequence shown here is derived from an EMBL/GenBank/DDBJ whole genome shotgun (WGS) entry which is preliminary data.</text>
</comment>
<name>A0ABN2RNX1_9PSEU</name>
<evidence type="ECO:0000313" key="4">
    <source>
        <dbReference type="EMBL" id="GAA1972353.1"/>
    </source>
</evidence>
<keyword evidence="5" id="KW-1185">Reference proteome</keyword>
<dbReference type="InterPro" id="IPR036812">
    <property type="entry name" value="NAD(P)_OxRdtase_dom_sf"/>
</dbReference>
<dbReference type="InterPro" id="IPR020471">
    <property type="entry name" value="AKR"/>
</dbReference>
<evidence type="ECO:0000313" key="5">
    <source>
        <dbReference type="Proteomes" id="UP001501116"/>
    </source>
</evidence>
<dbReference type="Gene3D" id="3.20.20.100">
    <property type="entry name" value="NADP-dependent oxidoreductase domain"/>
    <property type="match status" value="1"/>
</dbReference>
<accession>A0ABN2RNX1</accession>
<evidence type="ECO:0000256" key="2">
    <source>
        <dbReference type="SAM" id="MobiDB-lite"/>
    </source>
</evidence>
<reference evidence="4 5" key="1">
    <citation type="journal article" date="2019" name="Int. J. Syst. Evol. Microbiol.">
        <title>The Global Catalogue of Microorganisms (GCM) 10K type strain sequencing project: providing services to taxonomists for standard genome sequencing and annotation.</title>
        <authorList>
            <consortium name="The Broad Institute Genomics Platform"/>
            <consortium name="The Broad Institute Genome Sequencing Center for Infectious Disease"/>
            <person name="Wu L."/>
            <person name="Ma J."/>
        </authorList>
    </citation>
    <scope>NUCLEOTIDE SEQUENCE [LARGE SCALE GENOMIC DNA]</scope>
    <source>
        <strain evidence="4 5">JCM 14545</strain>
    </source>
</reference>
<organism evidence="4 5">
    <name type="scientific">Amycolatopsis minnesotensis</name>
    <dbReference type="NCBI Taxonomy" id="337894"/>
    <lineage>
        <taxon>Bacteria</taxon>
        <taxon>Bacillati</taxon>
        <taxon>Actinomycetota</taxon>
        <taxon>Actinomycetes</taxon>
        <taxon>Pseudonocardiales</taxon>
        <taxon>Pseudonocardiaceae</taxon>
        <taxon>Amycolatopsis</taxon>
    </lineage>
</organism>
<dbReference type="PRINTS" id="PR00069">
    <property type="entry name" value="ALDKETRDTASE"/>
</dbReference>
<dbReference type="EMBL" id="BAAANN010000023">
    <property type="protein sequence ID" value="GAA1972353.1"/>
    <property type="molecule type" value="Genomic_DNA"/>
</dbReference>
<feature type="domain" description="NADP-dependent oxidoreductase" evidence="3">
    <location>
        <begin position="15"/>
        <end position="315"/>
    </location>
</feature>
<dbReference type="PANTHER" id="PTHR43364">
    <property type="entry name" value="NADH-SPECIFIC METHYLGLYOXAL REDUCTASE-RELATED"/>
    <property type="match status" value="1"/>
</dbReference>